<keyword evidence="2 4" id="KW-0863">Zinc-finger</keyword>
<evidence type="ECO:0000256" key="1">
    <source>
        <dbReference type="ARBA" id="ARBA00022723"/>
    </source>
</evidence>
<dbReference type="AlphaFoldDB" id="B3GVE3"/>
<dbReference type="Gene3D" id="3.30.40.10">
    <property type="entry name" value="Zinc/RING finger domain, C3HC4 (zinc finger)"/>
    <property type="match status" value="1"/>
</dbReference>
<reference evidence="6" key="1">
    <citation type="submission" date="2008-05" db="EMBL/GenBank/DDBJ databases">
        <title>The architecture of bloodstream-form variant surface glycoprotein expression sites in Trypanosoma brucei Lister 427.</title>
        <authorList>
            <person name="Hertz-Fowler C."/>
            <person name="Figueiredo L.M."/>
            <person name="Quail M.A."/>
            <person name="Becker M."/>
            <person name="Jackson A."/>
            <person name="Bason N."/>
            <person name="Brooks K."/>
            <person name="Churcher C."/>
            <person name="Fahkro D."/>
            <person name="Goodhead I."/>
            <person name="Heath P."/>
            <person name="Mungall K."/>
            <person name="Harris D."/>
            <person name="Hauser H."/>
            <person name="Sanders M."/>
            <person name="Saunders D."/>
            <person name="Seeger K."/>
            <person name="Taylor J.E."/>
            <person name="Walker D."/>
            <person name="White B."/>
            <person name="Young R."/>
            <person name="Kartvelishvili M."/>
            <person name="Sharp S."/>
            <person name="Cross G.A."/>
            <person name="Rudenko G."/>
            <person name="Barry J.D."/>
            <person name="Louis E.J."/>
            <person name="Berriman M."/>
        </authorList>
    </citation>
    <scope>NUCLEOTIDE SEQUENCE</scope>
    <source>
        <strain evidence="6">Lister 427</strain>
    </source>
</reference>
<dbReference type="PANTHER" id="PTHR12904:SF23">
    <property type="entry name" value="PROTEIN ZER-1 HOMOLOG"/>
    <property type="match status" value="1"/>
</dbReference>
<dbReference type="SUPFAM" id="SSF57850">
    <property type="entry name" value="RING/U-box"/>
    <property type="match status" value="1"/>
</dbReference>
<dbReference type="SUPFAM" id="SSF52058">
    <property type="entry name" value="L domain-like"/>
    <property type="match status" value="2"/>
</dbReference>
<name>B3GVE3_TRYBB</name>
<dbReference type="InterPro" id="IPR051341">
    <property type="entry name" value="Zyg-11_UBL_adapter"/>
</dbReference>
<dbReference type="PROSITE" id="PS00518">
    <property type="entry name" value="ZF_RING_1"/>
    <property type="match status" value="1"/>
</dbReference>
<dbReference type="InterPro" id="IPR001841">
    <property type="entry name" value="Znf_RING"/>
</dbReference>
<sequence>MTGRSTYGMCAVCREPWAEGALELFPCRHVFCTACVVERWRCPSCQRRIGGKRKANPHLLREIAEVTMELKRYRKGRSGIDVTQMARKLGGGGVTTSSEIFRRLEGSKNGRWKILNLSGCGSELQDLTALRDLEALEDLDLSECANLELRELMVVLTLRNLRKLRMKRTMVNDMWCSSIGLLKFLVHLEVDGSRGVTDITGLCRLKTLEALSLDSCINITKGFDKICALPQLTSLSLCQTNVTDKDLRCIHPDGKLKVLDISSCHEITDLTAIAGVRSLEKLSLSGCWNVTKGLEELCKFFSLRELDISGCPVLGSAVVLRNLINLKVLSVSNCKNFKDLNGLERLVNLEKLNLSGCHGVSSLGFVANLSNLKELDISGCESLVCFDGLQDLNNLEVLYLRDVKSFTNVGAIKNLSKMRELDLSGCERITSLSGLETLKRLEELSLEGCGEIMSFDPIWSLHHLRVLYVSECGNLEDLSGLEGITGLEELYLHGCRKCTNFGPIWNLRNVCVLELSCCENLDDLSGLHCLTGLEELYLIGCEEITTIGVVGNLRNLKCLSTCWCANLKELGGLERLVNLEKVDLSGCCGLSSSVFMELMSLPKLQWFYGFGSRVPDIVLEELKRRGVHIF</sequence>
<keyword evidence="3" id="KW-0862">Zinc</keyword>
<evidence type="ECO:0000256" key="3">
    <source>
        <dbReference type="ARBA" id="ARBA00022833"/>
    </source>
</evidence>
<dbReference type="Gene3D" id="3.80.10.10">
    <property type="entry name" value="Ribonuclease Inhibitor"/>
    <property type="match status" value="4"/>
</dbReference>
<dbReference type="InterPro" id="IPR013083">
    <property type="entry name" value="Znf_RING/FYVE/PHD"/>
</dbReference>
<dbReference type="InterPro" id="IPR032675">
    <property type="entry name" value="LRR_dom_sf"/>
</dbReference>
<organism evidence="6">
    <name type="scientific">Trypanosoma brucei brucei</name>
    <dbReference type="NCBI Taxonomy" id="5702"/>
    <lineage>
        <taxon>Eukaryota</taxon>
        <taxon>Discoba</taxon>
        <taxon>Euglenozoa</taxon>
        <taxon>Kinetoplastea</taxon>
        <taxon>Metakinetoplastina</taxon>
        <taxon>Trypanosomatida</taxon>
        <taxon>Trypanosomatidae</taxon>
        <taxon>Trypanosoma</taxon>
    </lineage>
</organism>
<feature type="domain" description="RING-type" evidence="5">
    <location>
        <begin position="10"/>
        <end position="46"/>
    </location>
</feature>
<dbReference type="InterPro" id="IPR006553">
    <property type="entry name" value="Leu-rich_rpt_Cys-con_subtyp"/>
</dbReference>
<accession>B3GVE3</accession>
<dbReference type="InterPro" id="IPR017907">
    <property type="entry name" value="Znf_RING_CS"/>
</dbReference>
<dbReference type="GO" id="GO:0008270">
    <property type="term" value="F:zinc ion binding"/>
    <property type="evidence" value="ECO:0007669"/>
    <property type="project" value="UniProtKB-KW"/>
</dbReference>
<dbReference type="SMART" id="SM00184">
    <property type="entry name" value="RING"/>
    <property type="match status" value="1"/>
</dbReference>
<keyword evidence="1" id="KW-0479">Metal-binding</keyword>
<dbReference type="PROSITE" id="PS50089">
    <property type="entry name" value="ZF_RING_2"/>
    <property type="match status" value="1"/>
</dbReference>
<evidence type="ECO:0000256" key="2">
    <source>
        <dbReference type="ARBA" id="ARBA00022771"/>
    </source>
</evidence>
<dbReference type="PANTHER" id="PTHR12904">
    <property type="match status" value="1"/>
</dbReference>
<dbReference type="EMBL" id="FM162567">
    <property type="protein sequence ID" value="CAQ57303.1"/>
    <property type="molecule type" value="Genomic_DNA"/>
</dbReference>
<evidence type="ECO:0000313" key="6">
    <source>
        <dbReference type="EMBL" id="CAQ57303.1"/>
    </source>
</evidence>
<gene>
    <name evidence="6" type="ORF">Tb427.BES129.9</name>
</gene>
<dbReference type="Pfam" id="PF23952">
    <property type="entry name" value="LRR_EndoS"/>
    <property type="match status" value="1"/>
</dbReference>
<evidence type="ECO:0000256" key="4">
    <source>
        <dbReference type="PROSITE-ProRule" id="PRU00175"/>
    </source>
</evidence>
<dbReference type="SMART" id="SM00367">
    <property type="entry name" value="LRR_CC"/>
    <property type="match status" value="8"/>
</dbReference>
<proteinExistence type="predicted"/>
<protein>
    <submittedName>
        <fullName evidence="6">Expression site-associated gene 8 (ESAG8) protein</fullName>
    </submittedName>
</protein>
<evidence type="ECO:0000259" key="5">
    <source>
        <dbReference type="PROSITE" id="PS50089"/>
    </source>
</evidence>